<accession>A0ABD2WIX9</accession>
<keyword evidence="2" id="KW-1185">Reference proteome</keyword>
<reference evidence="1 2" key="1">
    <citation type="journal article" date="2024" name="bioRxiv">
        <title>A reference genome for Trichogramma kaykai: A tiny desert-dwelling parasitoid wasp with competing sex-ratio distorters.</title>
        <authorList>
            <person name="Culotta J."/>
            <person name="Lindsey A.R."/>
        </authorList>
    </citation>
    <scope>NUCLEOTIDE SEQUENCE [LARGE SCALE GENOMIC DNA]</scope>
    <source>
        <strain evidence="1 2">KSX58</strain>
    </source>
</reference>
<comment type="caution">
    <text evidence="1">The sequence shown here is derived from an EMBL/GenBank/DDBJ whole genome shotgun (WGS) entry which is preliminary data.</text>
</comment>
<dbReference type="AlphaFoldDB" id="A0ABD2WIX9"/>
<evidence type="ECO:0000313" key="2">
    <source>
        <dbReference type="Proteomes" id="UP001627154"/>
    </source>
</evidence>
<gene>
    <name evidence="1" type="ORF">TKK_012337</name>
</gene>
<proteinExistence type="predicted"/>
<protein>
    <submittedName>
        <fullName evidence="1">Uncharacterized protein</fullName>
    </submittedName>
</protein>
<sequence>MEFLDLFLALCSTCSTGTRVRARQLLGAILTIVSKISAARKIKLGNEQQQRVPGTIIASIASLARESERSVLIRAASIYKKKSQESQTLKV</sequence>
<evidence type="ECO:0000313" key="1">
    <source>
        <dbReference type="EMBL" id="KAL3393067.1"/>
    </source>
</evidence>
<organism evidence="1 2">
    <name type="scientific">Trichogramma kaykai</name>
    <dbReference type="NCBI Taxonomy" id="54128"/>
    <lineage>
        <taxon>Eukaryota</taxon>
        <taxon>Metazoa</taxon>
        <taxon>Ecdysozoa</taxon>
        <taxon>Arthropoda</taxon>
        <taxon>Hexapoda</taxon>
        <taxon>Insecta</taxon>
        <taxon>Pterygota</taxon>
        <taxon>Neoptera</taxon>
        <taxon>Endopterygota</taxon>
        <taxon>Hymenoptera</taxon>
        <taxon>Apocrita</taxon>
        <taxon>Proctotrupomorpha</taxon>
        <taxon>Chalcidoidea</taxon>
        <taxon>Trichogrammatidae</taxon>
        <taxon>Trichogramma</taxon>
    </lineage>
</organism>
<name>A0ABD2WIX9_9HYME</name>
<dbReference type="Proteomes" id="UP001627154">
    <property type="component" value="Unassembled WGS sequence"/>
</dbReference>
<dbReference type="EMBL" id="JBJJXI010000100">
    <property type="protein sequence ID" value="KAL3393067.1"/>
    <property type="molecule type" value="Genomic_DNA"/>
</dbReference>